<reference evidence="7 8" key="1">
    <citation type="submission" date="2016-12" db="EMBL/GenBank/DDBJ databases">
        <title>Diversity of luminous bacteria.</title>
        <authorList>
            <person name="Yoshizawa S."/>
            <person name="Kogure K."/>
        </authorList>
    </citation>
    <scope>NUCLEOTIDE SEQUENCE [LARGE SCALE GENOMIC DNA]</scope>
    <source>
        <strain evidence="7 8">LC1-200</strain>
    </source>
</reference>
<comment type="subcellular location">
    <subcellularLocation>
        <location evidence="4">Cell outer membrane</location>
        <topology evidence="4">Lipid-anchor</topology>
    </subcellularLocation>
</comment>
<evidence type="ECO:0000313" key="7">
    <source>
        <dbReference type="EMBL" id="PQJ66133.1"/>
    </source>
</evidence>
<dbReference type="PROSITE" id="PS51257">
    <property type="entry name" value="PROKAR_LIPOPROTEIN"/>
    <property type="match status" value="1"/>
</dbReference>
<gene>
    <name evidence="4" type="primary">bamE</name>
    <name evidence="7" type="ORF">BTO08_01170</name>
</gene>
<dbReference type="GO" id="GO:1990063">
    <property type="term" value="C:Bam protein complex"/>
    <property type="evidence" value="ECO:0007669"/>
    <property type="project" value="TreeGrafter"/>
</dbReference>
<dbReference type="EMBL" id="MSCJ01000001">
    <property type="protein sequence ID" value="PQJ66133.1"/>
    <property type="molecule type" value="Genomic_DNA"/>
</dbReference>
<evidence type="ECO:0000256" key="3">
    <source>
        <dbReference type="ARBA" id="ARBA00023237"/>
    </source>
</evidence>
<dbReference type="PANTHER" id="PTHR37482:SF1">
    <property type="entry name" value="OUTER MEMBRANE PROTEIN ASSEMBLY FACTOR BAME"/>
    <property type="match status" value="1"/>
</dbReference>
<evidence type="ECO:0000256" key="2">
    <source>
        <dbReference type="ARBA" id="ARBA00023136"/>
    </source>
</evidence>
<feature type="signal peptide" evidence="5">
    <location>
        <begin position="1"/>
        <end position="22"/>
    </location>
</feature>
<keyword evidence="3 4" id="KW-0998">Cell outer membrane</keyword>
<feature type="chain" id="PRO_5015794184" description="Outer membrane protein assembly factor BamE" evidence="5">
    <location>
        <begin position="23"/>
        <end position="119"/>
    </location>
</feature>
<dbReference type="PANTHER" id="PTHR37482">
    <property type="entry name" value="OUTER MEMBRANE PROTEIN ASSEMBLY FACTOR BAME"/>
    <property type="match status" value="1"/>
</dbReference>
<dbReference type="NCBIfam" id="NF008585">
    <property type="entry name" value="PRK11548.1"/>
    <property type="match status" value="1"/>
</dbReference>
<dbReference type="OrthoDB" id="9808250at2"/>
<comment type="function">
    <text evidence="4">Part of the outer membrane protein assembly complex, which is involved in assembly and insertion of beta-barrel proteins into the outer membrane.</text>
</comment>
<evidence type="ECO:0000256" key="5">
    <source>
        <dbReference type="SAM" id="SignalP"/>
    </source>
</evidence>
<dbReference type="GO" id="GO:0043165">
    <property type="term" value="P:Gram-negative-bacterium-type cell outer membrane assembly"/>
    <property type="evidence" value="ECO:0007669"/>
    <property type="project" value="UniProtKB-UniRule"/>
</dbReference>
<organism evidence="7 8">
    <name type="scientific">Photobacterium angustum</name>
    <dbReference type="NCBI Taxonomy" id="661"/>
    <lineage>
        <taxon>Bacteria</taxon>
        <taxon>Pseudomonadati</taxon>
        <taxon>Pseudomonadota</taxon>
        <taxon>Gammaproteobacteria</taxon>
        <taxon>Vibrionales</taxon>
        <taxon>Vibrionaceae</taxon>
        <taxon>Photobacterium</taxon>
    </lineage>
</organism>
<evidence type="ECO:0000256" key="1">
    <source>
        <dbReference type="ARBA" id="ARBA00022729"/>
    </source>
</evidence>
<evidence type="ECO:0000256" key="4">
    <source>
        <dbReference type="HAMAP-Rule" id="MF_00925"/>
    </source>
</evidence>
<comment type="subunit">
    <text evidence="4">Part of the Bam complex.</text>
</comment>
<keyword evidence="4" id="KW-0564">Palmitate</keyword>
<accession>A0A2S7VWI4</accession>
<dbReference type="RefSeq" id="WP_105059564.1">
    <property type="nucleotide sequence ID" value="NZ_MSCJ01000001.1"/>
</dbReference>
<protein>
    <recommendedName>
        <fullName evidence="4">Outer membrane protein assembly factor BamE</fullName>
    </recommendedName>
</protein>
<comment type="similarity">
    <text evidence="4">Belongs to the BamE family.</text>
</comment>
<proteinExistence type="inferred from homology"/>
<comment type="caution">
    <text evidence="7">The sequence shown here is derived from an EMBL/GenBank/DDBJ whole genome shotgun (WGS) entry which is preliminary data.</text>
</comment>
<dbReference type="InterPro" id="IPR026592">
    <property type="entry name" value="BamE"/>
</dbReference>
<dbReference type="HAMAP" id="MF_00925">
    <property type="entry name" value="OM_assembly_BamE"/>
    <property type="match status" value="1"/>
</dbReference>
<dbReference type="Pfam" id="PF04355">
    <property type="entry name" value="BamE"/>
    <property type="match status" value="1"/>
</dbReference>
<name>A0A2S7VWI4_PHOAN</name>
<keyword evidence="1 4" id="KW-0732">Signal</keyword>
<sequence>MTWKNIAALTLALGLLSGCSIAERLVYRIDIDQGNYVEQKSVDMLRVGMTKAQVQYVLGTPMLVDPSYPDRWNYIFYEKNGHDKPIQKNLILTFNPQAQLVSMKGDFKQGANFMDPMNQ</sequence>
<dbReference type="GO" id="GO:0030674">
    <property type="term" value="F:protein-macromolecule adaptor activity"/>
    <property type="evidence" value="ECO:0007669"/>
    <property type="project" value="TreeGrafter"/>
</dbReference>
<evidence type="ECO:0000313" key="8">
    <source>
        <dbReference type="Proteomes" id="UP000238730"/>
    </source>
</evidence>
<dbReference type="GO" id="GO:0051205">
    <property type="term" value="P:protein insertion into membrane"/>
    <property type="evidence" value="ECO:0007669"/>
    <property type="project" value="UniProtKB-UniRule"/>
</dbReference>
<keyword evidence="4" id="KW-0449">Lipoprotein</keyword>
<evidence type="ECO:0000259" key="6">
    <source>
        <dbReference type="Pfam" id="PF04355"/>
    </source>
</evidence>
<dbReference type="InterPro" id="IPR007450">
    <property type="entry name" value="BamE_dom"/>
</dbReference>
<dbReference type="AlphaFoldDB" id="A0A2S7VWI4"/>
<keyword evidence="2 4" id="KW-0472">Membrane</keyword>
<dbReference type="Gene3D" id="3.30.1450.10">
    <property type="match status" value="1"/>
</dbReference>
<dbReference type="Proteomes" id="UP000238730">
    <property type="component" value="Unassembled WGS sequence"/>
</dbReference>
<dbReference type="InterPro" id="IPR037873">
    <property type="entry name" value="BamE-like"/>
</dbReference>
<feature type="domain" description="Outer membrane protein assembly factor BamE" evidence="6">
    <location>
        <begin position="34"/>
        <end position="98"/>
    </location>
</feature>